<dbReference type="PANTHER" id="PTHR30537:SF5">
    <property type="entry name" value="HTH-TYPE TRANSCRIPTIONAL ACTIVATOR TTDR-RELATED"/>
    <property type="match status" value="1"/>
</dbReference>
<dbReference type="KEGG" id="tvd:SG34_002715"/>
<reference evidence="6 7" key="2">
    <citation type="journal article" date="2022" name="Mar. Drugs">
        <title>Bioassay-Guided Fractionation Leads to the Detection of Cholic Acid Generated by the Rare Thalassomonas sp.</title>
        <authorList>
            <person name="Pheiffer F."/>
            <person name="Schneider Y.K."/>
            <person name="Hansen E.H."/>
            <person name="Andersen J.H."/>
            <person name="Isaksson J."/>
            <person name="Busche T."/>
            <person name="R C."/>
            <person name="Kalinowski J."/>
            <person name="Zyl L.V."/>
            <person name="Trindade M."/>
        </authorList>
    </citation>
    <scope>NUCLEOTIDE SEQUENCE [LARGE SCALE GENOMIC DNA]</scope>
    <source>
        <strain evidence="6 7">XOM25</strain>
    </source>
</reference>
<dbReference type="PROSITE" id="PS50931">
    <property type="entry name" value="HTH_LYSR"/>
    <property type="match status" value="1"/>
</dbReference>
<dbReference type="GO" id="GO:0003677">
    <property type="term" value="F:DNA binding"/>
    <property type="evidence" value="ECO:0007669"/>
    <property type="project" value="UniProtKB-KW"/>
</dbReference>
<evidence type="ECO:0000256" key="1">
    <source>
        <dbReference type="ARBA" id="ARBA00009437"/>
    </source>
</evidence>
<dbReference type="Gene3D" id="1.10.10.10">
    <property type="entry name" value="Winged helix-like DNA-binding domain superfamily/Winged helix DNA-binding domain"/>
    <property type="match status" value="1"/>
</dbReference>
<evidence type="ECO:0000313" key="6">
    <source>
        <dbReference type="EMBL" id="WDE05866.1"/>
    </source>
</evidence>
<dbReference type="SUPFAM" id="SSF53850">
    <property type="entry name" value="Periplasmic binding protein-like II"/>
    <property type="match status" value="1"/>
</dbReference>
<gene>
    <name evidence="6" type="ORF">SG34_002715</name>
</gene>
<evidence type="ECO:0000256" key="4">
    <source>
        <dbReference type="ARBA" id="ARBA00023163"/>
    </source>
</evidence>
<evidence type="ECO:0000256" key="2">
    <source>
        <dbReference type="ARBA" id="ARBA00023015"/>
    </source>
</evidence>
<dbReference type="AlphaFoldDB" id="A0AAF0C9V9"/>
<dbReference type="InterPro" id="IPR058163">
    <property type="entry name" value="LysR-type_TF_proteobact-type"/>
</dbReference>
<dbReference type="InterPro" id="IPR036388">
    <property type="entry name" value="WH-like_DNA-bd_sf"/>
</dbReference>
<dbReference type="FunFam" id="3.40.190.290:FF:000001">
    <property type="entry name" value="Transcriptional regulator, LysR family"/>
    <property type="match status" value="1"/>
</dbReference>
<reference evidence="6 7" key="1">
    <citation type="journal article" date="2015" name="Genome Announc.">
        <title>Draft Genome Sequences of Marine Isolates of Thalassomonas viridans and Thalassomonas actiniarum.</title>
        <authorList>
            <person name="Olonade I."/>
            <person name="van Zyl L.J."/>
            <person name="Trindade M."/>
        </authorList>
    </citation>
    <scope>NUCLEOTIDE SEQUENCE [LARGE SCALE GENOMIC DNA]</scope>
    <source>
        <strain evidence="6 7">XOM25</strain>
    </source>
</reference>
<protein>
    <submittedName>
        <fullName evidence="6">LysR family transcriptional regulator</fullName>
    </submittedName>
</protein>
<sequence>MAFNAKLLDGLVIFVEVINAGSFTRAAENTGHSTSYISKEINKLESRLGVRLMNRTTRSISLTPEGKVYHQQCQQIIDDAEQAQAQINQRQAEPKGTLKVSCPVSFGLSHVRPVLAKFLAANPKVNLELDLSDRKVDIIAEGFDVVIRGSMQLEDSSLISRHLLSSYGVTVASPDYLATYGTPQHPGELADHQIITYSYLKTPDIWEYQTEQGQDIAVKVKGRVLTNSPEMELELALSGQGITRMPMFNLGNKLETGELVSLFDDYRKLPINIHLVYPSRKHMAAKVRHFIDFVIAELGDP</sequence>
<keyword evidence="7" id="KW-1185">Reference proteome</keyword>
<keyword evidence="2" id="KW-0805">Transcription regulation</keyword>
<evidence type="ECO:0000259" key="5">
    <source>
        <dbReference type="PROSITE" id="PS50931"/>
    </source>
</evidence>
<keyword evidence="3" id="KW-0238">DNA-binding</keyword>
<dbReference type="PANTHER" id="PTHR30537">
    <property type="entry name" value="HTH-TYPE TRANSCRIPTIONAL REGULATOR"/>
    <property type="match status" value="1"/>
</dbReference>
<dbReference type="Pfam" id="PF03466">
    <property type="entry name" value="LysR_substrate"/>
    <property type="match status" value="1"/>
</dbReference>
<dbReference type="FunFam" id="1.10.10.10:FF:000001">
    <property type="entry name" value="LysR family transcriptional regulator"/>
    <property type="match status" value="1"/>
</dbReference>
<dbReference type="InterPro" id="IPR036390">
    <property type="entry name" value="WH_DNA-bd_sf"/>
</dbReference>
<name>A0AAF0C9V9_9GAMM</name>
<dbReference type="EMBL" id="CP059733">
    <property type="protein sequence ID" value="WDE05866.1"/>
    <property type="molecule type" value="Genomic_DNA"/>
</dbReference>
<dbReference type="Gene3D" id="3.40.190.290">
    <property type="match status" value="1"/>
</dbReference>
<dbReference type="GO" id="GO:0003700">
    <property type="term" value="F:DNA-binding transcription factor activity"/>
    <property type="evidence" value="ECO:0007669"/>
    <property type="project" value="InterPro"/>
</dbReference>
<organism evidence="6 7">
    <name type="scientific">Thalassomonas viridans</name>
    <dbReference type="NCBI Taxonomy" id="137584"/>
    <lineage>
        <taxon>Bacteria</taxon>
        <taxon>Pseudomonadati</taxon>
        <taxon>Pseudomonadota</taxon>
        <taxon>Gammaproteobacteria</taxon>
        <taxon>Alteromonadales</taxon>
        <taxon>Colwelliaceae</taxon>
        <taxon>Thalassomonas</taxon>
    </lineage>
</organism>
<dbReference type="InterPro" id="IPR000847">
    <property type="entry name" value="LysR_HTH_N"/>
</dbReference>
<keyword evidence="4" id="KW-0804">Transcription</keyword>
<feature type="domain" description="HTH lysR-type" evidence="5">
    <location>
        <begin position="8"/>
        <end position="63"/>
    </location>
</feature>
<dbReference type="InterPro" id="IPR005119">
    <property type="entry name" value="LysR_subst-bd"/>
</dbReference>
<dbReference type="Proteomes" id="UP000032352">
    <property type="component" value="Chromosome"/>
</dbReference>
<dbReference type="CDD" id="cd08422">
    <property type="entry name" value="PBP2_CrgA_like"/>
    <property type="match status" value="1"/>
</dbReference>
<evidence type="ECO:0000313" key="7">
    <source>
        <dbReference type="Proteomes" id="UP000032352"/>
    </source>
</evidence>
<dbReference type="RefSeq" id="WP_044836768.1">
    <property type="nucleotide sequence ID" value="NZ_CP059733.1"/>
</dbReference>
<comment type="similarity">
    <text evidence="1">Belongs to the LysR transcriptional regulatory family.</text>
</comment>
<proteinExistence type="inferred from homology"/>
<evidence type="ECO:0000256" key="3">
    <source>
        <dbReference type="ARBA" id="ARBA00023125"/>
    </source>
</evidence>
<dbReference type="SUPFAM" id="SSF46785">
    <property type="entry name" value="Winged helix' DNA-binding domain"/>
    <property type="match status" value="1"/>
</dbReference>
<accession>A0AAF0C9V9</accession>
<dbReference type="Pfam" id="PF00126">
    <property type="entry name" value="HTH_1"/>
    <property type="match status" value="1"/>
</dbReference>